<dbReference type="InterPro" id="IPR047589">
    <property type="entry name" value="DUF11_rpt"/>
</dbReference>
<feature type="compositionally biased region" description="Acidic residues" evidence="1">
    <location>
        <begin position="235"/>
        <end position="248"/>
    </location>
</feature>
<evidence type="ECO:0000256" key="1">
    <source>
        <dbReference type="SAM" id="MobiDB-lite"/>
    </source>
</evidence>
<accession>A0ABV5H0W9</accession>
<evidence type="ECO:0000313" key="4">
    <source>
        <dbReference type="Proteomes" id="UP001589590"/>
    </source>
</evidence>
<name>A0ABV5H0W9_9FLAO</name>
<sequence length="284" mass="29228">DVLVFELTINNAGPSVATGVSVEDILPIGYTLGTVNNAGTSTGNIATWNGLSVPSNGSITVTYEATVNAPTGAADEYLNIAQITASDQFDPDSDPTVPQSTTNEDDDTEFNIVPQTADLSIDKTVVDNNGGALNVGDVLTFSIAVSNAGSVAATGVSIDDVLPIGYSLVAGSIDNGGVFNTGNTTIRWNNLNVPLTGTTVSYQVRINAPTGTLDEYKNVAEITGSDQFDPNSTPDNDDGDQSEDDEDAEIVVPTQANLVLSKGISASSSATPNVGDSVTFEVTI</sequence>
<dbReference type="Pfam" id="PF01345">
    <property type="entry name" value="DUF11"/>
    <property type="match status" value="2"/>
</dbReference>
<evidence type="ECO:0000313" key="3">
    <source>
        <dbReference type="EMBL" id="MFB9105537.1"/>
    </source>
</evidence>
<feature type="region of interest" description="Disordered" evidence="1">
    <location>
        <begin position="85"/>
        <end position="108"/>
    </location>
</feature>
<feature type="compositionally biased region" description="Polar residues" evidence="1">
    <location>
        <begin position="224"/>
        <end position="234"/>
    </location>
</feature>
<evidence type="ECO:0000259" key="2">
    <source>
        <dbReference type="Pfam" id="PF01345"/>
    </source>
</evidence>
<comment type="caution">
    <text evidence="3">The sequence shown here is derived from an EMBL/GenBank/DDBJ whole genome shotgun (WGS) entry which is preliminary data.</text>
</comment>
<proteinExistence type="predicted"/>
<dbReference type="NCBIfam" id="TIGR01451">
    <property type="entry name" value="B_ant_repeat"/>
    <property type="match status" value="2"/>
</dbReference>
<feature type="non-terminal residue" evidence="3">
    <location>
        <position position="1"/>
    </location>
</feature>
<feature type="region of interest" description="Disordered" evidence="1">
    <location>
        <begin position="223"/>
        <end position="248"/>
    </location>
</feature>
<organism evidence="3 4">
    <name type="scientific">Algibacter miyuki</name>
    <dbReference type="NCBI Taxonomy" id="1306933"/>
    <lineage>
        <taxon>Bacteria</taxon>
        <taxon>Pseudomonadati</taxon>
        <taxon>Bacteroidota</taxon>
        <taxon>Flavobacteriia</taxon>
        <taxon>Flavobacteriales</taxon>
        <taxon>Flavobacteriaceae</taxon>
        <taxon>Algibacter</taxon>
    </lineage>
</organism>
<reference evidence="3 4" key="1">
    <citation type="submission" date="2024-09" db="EMBL/GenBank/DDBJ databases">
        <authorList>
            <person name="Sun Q."/>
            <person name="Mori K."/>
        </authorList>
    </citation>
    <scope>NUCLEOTIDE SEQUENCE [LARGE SCALE GENOMIC DNA]</scope>
    <source>
        <strain evidence="3 4">CECT 8300</strain>
    </source>
</reference>
<dbReference type="Proteomes" id="UP001589590">
    <property type="component" value="Unassembled WGS sequence"/>
</dbReference>
<dbReference type="InterPro" id="IPR001434">
    <property type="entry name" value="OmcB-like_DUF11"/>
</dbReference>
<keyword evidence="4" id="KW-1185">Reference proteome</keyword>
<dbReference type="EMBL" id="JBHMFA010000007">
    <property type="protein sequence ID" value="MFB9105537.1"/>
    <property type="molecule type" value="Genomic_DNA"/>
</dbReference>
<feature type="non-terminal residue" evidence="3">
    <location>
        <position position="284"/>
    </location>
</feature>
<feature type="domain" description="DUF11" evidence="2">
    <location>
        <begin position="3"/>
        <end position="94"/>
    </location>
</feature>
<gene>
    <name evidence="3" type="ORF">ACFFU1_11545</name>
</gene>
<protein>
    <recommendedName>
        <fullName evidence="2">DUF11 domain-containing protein</fullName>
    </recommendedName>
</protein>
<dbReference type="PANTHER" id="PTHR34819">
    <property type="entry name" value="LARGE CYSTEINE-RICH PERIPLASMIC PROTEIN OMCB"/>
    <property type="match status" value="1"/>
</dbReference>
<dbReference type="RefSeq" id="WP_377879205.1">
    <property type="nucleotide sequence ID" value="NZ_JBHMFA010000007.1"/>
</dbReference>
<dbReference type="PANTHER" id="PTHR34819:SF3">
    <property type="entry name" value="CELL SURFACE PROTEIN"/>
    <property type="match status" value="1"/>
</dbReference>
<feature type="domain" description="DUF11" evidence="2">
    <location>
        <begin position="118"/>
        <end position="237"/>
    </location>
</feature>
<dbReference type="InterPro" id="IPR051172">
    <property type="entry name" value="Chlamydia_OmcB"/>
</dbReference>